<dbReference type="Proteomes" id="UP001067231">
    <property type="component" value="Unassembled WGS sequence"/>
</dbReference>
<dbReference type="OrthoDB" id="340935at2759"/>
<reference evidence="1" key="1">
    <citation type="submission" date="2022-10" db="EMBL/GenBank/DDBJ databases">
        <title>Adaptive evolution leads to modifications in subtelomeric GC content in a zoonotic Cryptosporidium species.</title>
        <authorList>
            <person name="Li J."/>
            <person name="Feng Y."/>
            <person name="Xiao L."/>
        </authorList>
    </citation>
    <scope>NUCLEOTIDE SEQUENCE</scope>
    <source>
        <strain evidence="1">33844</strain>
    </source>
</reference>
<organism evidence="1">
    <name type="scientific">Cryptosporidium canis</name>
    <dbReference type="NCBI Taxonomy" id="195482"/>
    <lineage>
        <taxon>Eukaryota</taxon>
        <taxon>Sar</taxon>
        <taxon>Alveolata</taxon>
        <taxon>Apicomplexa</taxon>
        <taxon>Conoidasida</taxon>
        <taxon>Coccidia</taxon>
        <taxon>Eucoccidiorida</taxon>
        <taxon>Eimeriorina</taxon>
        <taxon>Cryptosporidiidae</taxon>
        <taxon>Cryptosporidium</taxon>
    </lineage>
</organism>
<evidence type="ECO:0008006" key="2">
    <source>
        <dbReference type="Google" id="ProtNLM"/>
    </source>
</evidence>
<dbReference type="AlphaFoldDB" id="A0A9D5DGR7"/>
<evidence type="ECO:0000313" key="1">
    <source>
        <dbReference type="EMBL" id="KAJ1605948.1"/>
    </source>
</evidence>
<name>A0A9D5DGR7_9CRYT</name>
<dbReference type="SUPFAM" id="SSF103196">
    <property type="entry name" value="Roadblock/LC7 domain"/>
    <property type="match status" value="1"/>
</dbReference>
<sequence>MIKSKKLGELLKRELDDIEEVKAIMLVNKKGGVFSIGMNGGDAEMSKIYNVSSILVSTFCEYSSRNQAIKDLYLECSNGKFIIGHSNLKNLLLVVWFDYSASIGKVHLKFNNINNALIW</sequence>
<dbReference type="EMBL" id="JAPCXC010000087">
    <property type="protein sequence ID" value="KAJ1605948.1"/>
    <property type="molecule type" value="Genomic_DNA"/>
</dbReference>
<dbReference type="Gene3D" id="3.30.450.30">
    <property type="entry name" value="Dynein light chain 2a, cytoplasmic"/>
    <property type="match status" value="1"/>
</dbReference>
<protein>
    <recommendedName>
        <fullName evidence="2">Roadblock/LC7 domain-containing protein</fullName>
    </recommendedName>
</protein>
<comment type="caution">
    <text evidence="1">The sequence shown here is derived from an EMBL/GenBank/DDBJ whole genome shotgun (WGS) entry which is preliminary data.</text>
</comment>
<gene>
    <name evidence="1" type="ORF">OJ253_2947</name>
</gene>
<proteinExistence type="predicted"/>
<accession>A0A9D5DGR7</accession>